<keyword evidence="2" id="KW-1134">Transmembrane beta strand</keyword>
<keyword evidence="5" id="KW-1185">Reference proteome</keyword>
<dbReference type="GO" id="GO:0005886">
    <property type="term" value="C:plasma membrane"/>
    <property type="evidence" value="ECO:0007669"/>
    <property type="project" value="UniProtKB-SubCell"/>
</dbReference>
<dbReference type="AlphaFoldDB" id="E4T818"/>
<evidence type="ECO:0000313" key="5">
    <source>
        <dbReference type="Proteomes" id="UP000008718"/>
    </source>
</evidence>
<dbReference type="PANTHER" id="PTHR30203">
    <property type="entry name" value="OUTER MEMBRANE CATION EFFLUX PROTEIN"/>
    <property type="match status" value="1"/>
</dbReference>
<dbReference type="PANTHER" id="PTHR30203:SF33">
    <property type="entry name" value="BLR4455 PROTEIN"/>
    <property type="match status" value="1"/>
</dbReference>
<keyword evidence="2 3" id="KW-0812">Transmembrane</keyword>
<dbReference type="NCBIfam" id="TIGR01845">
    <property type="entry name" value="outer_NodT"/>
    <property type="match status" value="1"/>
</dbReference>
<evidence type="ECO:0000256" key="1">
    <source>
        <dbReference type="ARBA" id="ARBA00007613"/>
    </source>
</evidence>
<reference evidence="4 5" key="2">
    <citation type="journal article" date="2011" name="Stand. Genomic Sci.">
        <title>Complete genome sequence of Paludibacter propionicigenes type strain (WB4).</title>
        <authorList>
            <person name="Gronow S."/>
            <person name="Munk C."/>
            <person name="Lapidus A."/>
            <person name="Nolan M."/>
            <person name="Lucas S."/>
            <person name="Hammon N."/>
            <person name="Deshpande S."/>
            <person name="Cheng J.F."/>
            <person name="Tapia R."/>
            <person name="Han C."/>
            <person name="Goodwin L."/>
            <person name="Pitluck S."/>
            <person name="Liolios K."/>
            <person name="Ivanova N."/>
            <person name="Mavromatis K."/>
            <person name="Mikhailova N."/>
            <person name="Pati A."/>
            <person name="Chen A."/>
            <person name="Palaniappan K."/>
            <person name="Land M."/>
            <person name="Hauser L."/>
            <person name="Chang Y.J."/>
            <person name="Jeffries C.D."/>
            <person name="Brambilla E."/>
            <person name="Rohde M."/>
            <person name="Goker M."/>
            <person name="Detter J.C."/>
            <person name="Woyke T."/>
            <person name="Bristow J."/>
            <person name="Eisen J.A."/>
            <person name="Markowitz V."/>
            <person name="Hugenholtz P."/>
            <person name="Kyrpides N.C."/>
            <person name="Klenk H.P."/>
        </authorList>
    </citation>
    <scope>NUCLEOTIDE SEQUENCE [LARGE SCALE GENOMIC DNA]</scope>
    <source>
        <strain evidence="5">DSM 17365 / JCM 13257 / WB4</strain>
    </source>
</reference>
<dbReference type="eggNOG" id="COG1538">
    <property type="taxonomic scope" value="Bacteria"/>
</dbReference>
<dbReference type="Pfam" id="PF02321">
    <property type="entry name" value="OEP"/>
    <property type="match status" value="2"/>
</dbReference>
<dbReference type="STRING" id="694427.Palpr_2732"/>
<reference key="1">
    <citation type="submission" date="2010-11" db="EMBL/GenBank/DDBJ databases">
        <title>The complete genome of Paludibacter propionicigenes DSM 17365.</title>
        <authorList>
            <consortium name="US DOE Joint Genome Institute (JGI-PGF)"/>
            <person name="Lucas S."/>
            <person name="Copeland A."/>
            <person name="Lapidus A."/>
            <person name="Bruce D."/>
            <person name="Goodwin L."/>
            <person name="Pitluck S."/>
            <person name="Kyrpides N."/>
            <person name="Mavromatis K."/>
            <person name="Ivanova N."/>
            <person name="Munk A.C."/>
            <person name="Brettin T."/>
            <person name="Detter J.C."/>
            <person name="Han C."/>
            <person name="Tapia R."/>
            <person name="Land M."/>
            <person name="Hauser L."/>
            <person name="Markowitz V."/>
            <person name="Cheng J.-F."/>
            <person name="Hugenholtz P."/>
            <person name="Woyke T."/>
            <person name="Wu D."/>
            <person name="Gronow S."/>
            <person name="Wellnitz S."/>
            <person name="Brambilla E."/>
            <person name="Klenk H.-P."/>
            <person name="Eisen J.A."/>
        </authorList>
    </citation>
    <scope>NUCLEOTIDE SEQUENCE</scope>
    <source>
        <strain>WB4</strain>
    </source>
</reference>
<accession>E4T818</accession>
<keyword evidence="2 4" id="KW-0449">Lipoprotein</keyword>
<keyword evidence="3" id="KW-1133">Transmembrane helix</keyword>
<evidence type="ECO:0000256" key="3">
    <source>
        <dbReference type="SAM" id="Phobius"/>
    </source>
</evidence>
<name>E4T818_PALPW</name>
<sequence length="472" mass="51571">MYIQHKKISIRILMVMIIAVGFVSCRNYKELAKVPQPDTKNLVRDAVENSADTTSLATIPWKSYFPDAKLQTLIGEGLKNGYNMKVALTRIQQAEAGLYMSKSAFLPSVGAAGRVDYTRLSSGKRGTDVFGYSSNINSLGITASWEADLWGKLNSQTKSKYAAYLNTLEYKKLIQTTLISSIAKSYYSLMAFDEQLRTTKETIVLLQKSTETLQALKDAGQITAAGVEQSKALLYSTQLSVFDLESKIRQQENAICVLIGRAPGAVDRNYINDQIIPSRMNGNISVRTLANRPDVKQAELSLQSAYALTDAAKAAFYPTFSINTLSVGFAAGGVTNFFSPANLAAEIVAGLTQPIFAKGQLKGNLKISKAQQDEALLTFSNTLLVAGQEVSDILFSYKSSVSKNEWRDKQVESLVKSVDYTQELLKAGEANYTEVLSAQQNLLSAQLSKVNDKLDQLTQSVSLYKALGGGVQ</sequence>
<keyword evidence="2" id="KW-0564">Palmitate</keyword>
<dbReference type="Gene3D" id="2.20.200.10">
    <property type="entry name" value="Outer membrane efflux proteins (OEP)"/>
    <property type="match status" value="1"/>
</dbReference>
<dbReference type="HOGENOM" id="CLU_012817_13_3_10"/>
<dbReference type="InterPro" id="IPR010131">
    <property type="entry name" value="MdtP/NodT-like"/>
</dbReference>
<proteinExistence type="inferred from homology"/>
<dbReference type="SUPFAM" id="SSF56954">
    <property type="entry name" value="Outer membrane efflux proteins (OEP)"/>
    <property type="match status" value="1"/>
</dbReference>
<gene>
    <name evidence="4" type="ordered locus">Palpr_2732</name>
</gene>
<dbReference type="Proteomes" id="UP000008718">
    <property type="component" value="Chromosome"/>
</dbReference>
<evidence type="ECO:0000313" key="4">
    <source>
        <dbReference type="EMBL" id="ADQ80862.1"/>
    </source>
</evidence>
<dbReference type="KEGG" id="ppn:Palpr_2732"/>
<keyword evidence="2 3" id="KW-0472">Membrane</keyword>
<protein>
    <submittedName>
        <fullName evidence="4">RND efflux system, outer membrane lipoprotein, NodT family</fullName>
    </submittedName>
</protein>
<comment type="subcellular location">
    <subcellularLocation>
        <location evidence="2">Cell membrane</location>
        <topology evidence="2">Lipid-anchor</topology>
    </subcellularLocation>
</comment>
<dbReference type="OrthoDB" id="9770517at2"/>
<dbReference type="EMBL" id="CP002345">
    <property type="protein sequence ID" value="ADQ80862.1"/>
    <property type="molecule type" value="Genomic_DNA"/>
</dbReference>
<evidence type="ECO:0000256" key="2">
    <source>
        <dbReference type="RuleBase" id="RU362097"/>
    </source>
</evidence>
<dbReference type="PROSITE" id="PS51257">
    <property type="entry name" value="PROKAR_LIPOPROTEIN"/>
    <property type="match status" value="1"/>
</dbReference>
<dbReference type="GO" id="GO:0015562">
    <property type="term" value="F:efflux transmembrane transporter activity"/>
    <property type="evidence" value="ECO:0007669"/>
    <property type="project" value="InterPro"/>
</dbReference>
<comment type="similarity">
    <text evidence="1 2">Belongs to the outer membrane factor (OMF) (TC 1.B.17) family.</text>
</comment>
<organism evidence="4 5">
    <name type="scientific">Paludibacter propionicigenes (strain DSM 17365 / JCM 13257 / WB4)</name>
    <dbReference type="NCBI Taxonomy" id="694427"/>
    <lineage>
        <taxon>Bacteria</taxon>
        <taxon>Pseudomonadati</taxon>
        <taxon>Bacteroidota</taxon>
        <taxon>Bacteroidia</taxon>
        <taxon>Bacteroidales</taxon>
        <taxon>Paludibacteraceae</taxon>
        <taxon>Paludibacter</taxon>
    </lineage>
</organism>
<dbReference type="InterPro" id="IPR003423">
    <property type="entry name" value="OMP_efflux"/>
</dbReference>
<dbReference type="RefSeq" id="WP_013446231.1">
    <property type="nucleotide sequence ID" value="NC_014734.1"/>
</dbReference>
<feature type="transmembrane region" description="Helical" evidence="3">
    <location>
        <begin position="12"/>
        <end position="29"/>
    </location>
</feature>
<dbReference type="Gene3D" id="1.20.1600.10">
    <property type="entry name" value="Outer membrane efflux proteins (OEP)"/>
    <property type="match status" value="1"/>
</dbReference>